<keyword evidence="2" id="KW-1185">Reference proteome</keyword>
<evidence type="ECO:0000313" key="1">
    <source>
        <dbReference type="EMBL" id="KJF39289.1"/>
    </source>
</evidence>
<dbReference type="GO" id="GO:0003677">
    <property type="term" value="F:DNA binding"/>
    <property type="evidence" value="ECO:0007669"/>
    <property type="project" value="InterPro"/>
</dbReference>
<dbReference type="InterPro" id="IPR036162">
    <property type="entry name" value="Resolvase-like_N_sf"/>
</dbReference>
<dbReference type="GO" id="GO:0000150">
    <property type="term" value="F:DNA strand exchange activity"/>
    <property type="evidence" value="ECO:0007669"/>
    <property type="project" value="InterPro"/>
</dbReference>
<reference evidence="1" key="1">
    <citation type="submission" date="2015-02" db="EMBL/GenBank/DDBJ databases">
        <title>A novel member of the family Ruminococcaceae isolated from human feces.</title>
        <authorList>
            <person name="Shkoporov A.N."/>
            <person name="Chaplin A.V."/>
            <person name="Motuzova O.V."/>
            <person name="Kafarskaia L.I."/>
            <person name="Khokhlova E.V."/>
            <person name="Efimov B.A."/>
        </authorList>
    </citation>
    <scope>NUCLEOTIDE SEQUENCE [LARGE SCALE GENOMIC DNA]</scope>
    <source>
        <strain evidence="1">585-1</strain>
    </source>
</reference>
<evidence type="ECO:0000313" key="2">
    <source>
        <dbReference type="Proteomes" id="UP000032483"/>
    </source>
</evidence>
<sequence>MRAICFIQEVRNSDLTLRQQILVCRKALRKLRWPCVQELYAQAGTEEQPLTLRPGVMDLLHAAANDEVDVLIVVDINHLHCGRPELEGLLASLLQYGVHTFGVQCGWIEPGGRHWMVLPNYDSEV</sequence>
<gene>
    <name evidence="1" type="ORF">TQ39_13305</name>
</gene>
<dbReference type="RefSeq" id="WP_050005868.1">
    <property type="nucleotide sequence ID" value="NZ_JXXK01000020.1"/>
</dbReference>
<organism evidence="1 2">
    <name type="scientific">Ruthenibacterium lactatiformans</name>
    <dbReference type="NCBI Taxonomy" id="1550024"/>
    <lineage>
        <taxon>Bacteria</taxon>
        <taxon>Bacillati</taxon>
        <taxon>Bacillota</taxon>
        <taxon>Clostridia</taxon>
        <taxon>Eubacteriales</taxon>
        <taxon>Oscillospiraceae</taxon>
        <taxon>Ruthenibacterium</taxon>
    </lineage>
</organism>
<dbReference type="EMBL" id="JXXK01000020">
    <property type="protein sequence ID" value="KJF39289.1"/>
    <property type="molecule type" value="Genomic_DNA"/>
</dbReference>
<comment type="caution">
    <text evidence="1">The sequence shown here is derived from an EMBL/GenBank/DDBJ whole genome shotgun (WGS) entry which is preliminary data.</text>
</comment>
<proteinExistence type="predicted"/>
<dbReference type="AlphaFoldDB" id="A0A0D8IXT8"/>
<protein>
    <recommendedName>
        <fullName evidence="3">Resolvase/invertase-type recombinase catalytic domain-containing protein</fullName>
    </recommendedName>
</protein>
<accession>A0A0D8IXT8</accession>
<dbReference type="GeneID" id="51980260"/>
<dbReference type="Proteomes" id="UP000032483">
    <property type="component" value="Unassembled WGS sequence"/>
</dbReference>
<dbReference type="SUPFAM" id="SSF53041">
    <property type="entry name" value="Resolvase-like"/>
    <property type="match status" value="1"/>
</dbReference>
<dbReference type="Gene3D" id="3.40.50.1390">
    <property type="entry name" value="Resolvase, N-terminal catalytic domain"/>
    <property type="match status" value="1"/>
</dbReference>
<evidence type="ECO:0008006" key="3">
    <source>
        <dbReference type="Google" id="ProtNLM"/>
    </source>
</evidence>
<name>A0A0D8IXT8_9FIRM</name>